<evidence type="ECO:0000256" key="4">
    <source>
        <dbReference type="ARBA" id="ARBA00012681"/>
    </source>
</evidence>
<dbReference type="FunFam" id="3.40.50.1100:FF:000118">
    <property type="entry name" value="Related to CYS4-cystathionine beta-synthase"/>
    <property type="match status" value="1"/>
</dbReference>
<evidence type="ECO:0000313" key="20">
    <source>
        <dbReference type="Proteomes" id="UP000436858"/>
    </source>
</evidence>
<feature type="binding site" evidence="10">
    <location>
        <position position="78"/>
    </location>
    <ligand>
        <name>pyridoxal 5'-phosphate</name>
        <dbReference type="ChEBI" id="CHEBI:597326"/>
    </ligand>
</feature>
<gene>
    <name evidence="17" type="primary">cysK</name>
    <name evidence="17" type="ORF">DW011_21660</name>
    <name evidence="16" type="ORF">DW780_22430</name>
    <name evidence="15" type="ORF">GAN91_21275</name>
    <name evidence="14" type="ORF">GAO51_23560</name>
</gene>
<dbReference type="InterPro" id="IPR005859">
    <property type="entry name" value="CysK"/>
</dbReference>
<keyword evidence="8 12" id="KW-0198">Cysteine biosynthesis</keyword>
<dbReference type="Pfam" id="PF00291">
    <property type="entry name" value="PALP"/>
    <property type="match status" value="1"/>
</dbReference>
<dbReference type="FunFam" id="3.40.50.1100:FF:000003">
    <property type="entry name" value="Cystathionine beta-synthase"/>
    <property type="match status" value="1"/>
</dbReference>
<sequence>MMAKIANKLTDLVGNTPLMELSGYSGKYGLNQNIIAKLEAFNPAGSVKDRVALSMIEDAEARGALKPGATIIEPTSGNTGVGLAMVATIKGYHLILTMPETMSLERRNLLKALGAQIVLTDGLGGMAASIAKAQELRDSIPGSVILQQFENPSNAAVHERTTGEEIWRDTDGEVAVFVAGVGTGGTICGVARALKKHNPDVHIVAVEPASSPILAGGQAASHRIQGIGANFIPKLYDASVVDEVIGVPDDEAIRAGRELAATEGLLAGISSGAAVYAARQLAQRPEFRNKKIVALLPDTGERYLSTELFAFDAYPLD</sequence>
<dbReference type="Proteomes" id="UP000284785">
    <property type="component" value="Unassembled WGS sequence"/>
</dbReference>
<dbReference type="SUPFAM" id="SSF53686">
    <property type="entry name" value="Tryptophan synthase beta subunit-like PLP-dependent enzymes"/>
    <property type="match status" value="1"/>
</dbReference>
<feature type="binding site" evidence="10">
    <location>
        <begin position="182"/>
        <end position="186"/>
    </location>
    <ligand>
        <name>pyridoxal 5'-phosphate</name>
        <dbReference type="ChEBI" id="CHEBI:597326"/>
    </ligand>
</feature>
<evidence type="ECO:0000313" key="16">
    <source>
        <dbReference type="EMBL" id="RHD82436.1"/>
    </source>
</evidence>
<name>A0A139KC07_BACT4</name>
<dbReference type="InterPro" id="IPR005856">
    <property type="entry name" value="Cys_synth"/>
</dbReference>
<dbReference type="GO" id="GO:0004124">
    <property type="term" value="F:cysteine synthase activity"/>
    <property type="evidence" value="ECO:0007669"/>
    <property type="project" value="UniProtKB-UniRule"/>
</dbReference>
<feature type="domain" description="Tryptophan synthase beta chain-like PALP" evidence="13">
    <location>
        <begin position="10"/>
        <end position="298"/>
    </location>
</feature>
<evidence type="ECO:0000256" key="10">
    <source>
        <dbReference type="PIRSR" id="PIRSR605856-50"/>
    </source>
</evidence>
<evidence type="ECO:0000259" key="13">
    <source>
        <dbReference type="Pfam" id="PF00291"/>
    </source>
</evidence>
<dbReference type="OMA" id="NAWIPQQ"/>
<dbReference type="NCBIfam" id="TIGR01139">
    <property type="entry name" value="cysK"/>
    <property type="match status" value="1"/>
</dbReference>
<dbReference type="InterPro" id="IPR050214">
    <property type="entry name" value="Cys_Synth/Cystath_Beta-Synth"/>
</dbReference>
<dbReference type="InterPro" id="IPR001216">
    <property type="entry name" value="P-phosphate_BS"/>
</dbReference>
<dbReference type="EMBL" id="WCRY01000025">
    <property type="protein sequence ID" value="KAB4476138.1"/>
    <property type="molecule type" value="Genomic_DNA"/>
</dbReference>
<dbReference type="PANTHER" id="PTHR10314">
    <property type="entry name" value="CYSTATHIONINE BETA-SYNTHASE"/>
    <property type="match status" value="1"/>
</dbReference>
<evidence type="ECO:0000256" key="8">
    <source>
        <dbReference type="ARBA" id="ARBA00023192"/>
    </source>
</evidence>
<evidence type="ECO:0000313" key="21">
    <source>
        <dbReference type="Proteomes" id="UP000440614"/>
    </source>
</evidence>
<evidence type="ECO:0000256" key="3">
    <source>
        <dbReference type="ARBA" id="ARBA00007103"/>
    </source>
</evidence>
<evidence type="ECO:0000256" key="9">
    <source>
        <dbReference type="ARBA" id="ARBA00047931"/>
    </source>
</evidence>
<evidence type="ECO:0000256" key="7">
    <source>
        <dbReference type="ARBA" id="ARBA00022898"/>
    </source>
</evidence>
<evidence type="ECO:0000256" key="5">
    <source>
        <dbReference type="ARBA" id="ARBA00022605"/>
    </source>
</evidence>
<comment type="pathway">
    <text evidence="2">Amino-acid biosynthesis; L-cysteine biosynthesis; L-cysteine from L-serine: step 2/2.</text>
</comment>
<evidence type="ECO:0000313" key="17">
    <source>
        <dbReference type="EMBL" id="RHL53956.1"/>
    </source>
</evidence>
<dbReference type="Gene3D" id="3.40.50.1100">
    <property type="match status" value="2"/>
</dbReference>
<dbReference type="NCBIfam" id="TIGR01136">
    <property type="entry name" value="cysKM"/>
    <property type="match status" value="1"/>
</dbReference>
<evidence type="ECO:0000256" key="6">
    <source>
        <dbReference type="ARBA" id="ARBA00022679"/>
    </source>
</evidence>
<dbReference type="InterPro" id="IPR036052">
    <property type="entry name" value="TrpB-like_PALP_sf"/>
</dbReference>
<dbReference type="Proteomes" id="UP000283616">
    <property type="component" value="Unassembled WGS sequence"/>
</dbReference>
<dbReference type="EMBL" id="QSJP01000026">
    <property type="protein sequence ID" value="RHD82436.1"/>
    <property type="molecule type" value="Genomic_DNA"/>
</dbReference>
<keyword evidence="5 12" id="KW-0028">Amino-acid biosynthesis</keyword>
<comment type="similarity">
    <text evidence="3 12">Belongs to the cysteine synthase/cystathionine beta-synthase family.</text>
</comment>
<dbReference type="EMBL" id="WCSY01000029">
    <property type="protein sequence ID" value="KAB4306459.1"/>
    <property type="molecule type" value="Genomic_DNA"/>
</dbReference>
<dbReference type="CDD" id="cd01561">
    <property type="entry name" value="CBS_like"/>
    <property type="match status" value="1"/>
</dbReference>
<dbReference type="InterPro" id="IPR001926">
    <property type="entry name" value="TrpB-like_PALP"/>
</dbReference>
<dbReference type="AlphaFoldDB" id="A0A139KC07"/>
<evidence type="ECO:0000313" key="19">
    <source>
        <dbReference type="Proteomes" id="UP000284785"/>
    </source>
</evidence>
<evidence type="ECO:0000256" key="1">
    <source>
        <dbReference type="ARBA" id="ARBA00001933"/>
    </source>
</evidence>
<comment type="catalytic activity">
    <reaction evidence="9 12">
        <text>O-acetyl-L-serine + hydrogen sulfide = L-cysteine + acetate</text>
        <dbReference type="Rhea" id="RHEA:14829"/>
        <dbReference type="ChEBI" id="CHEBI:29919"/>
        <dbReference type="ChEBI" id="CHEBI:30089"/>
        <dbReference type="ChEBI" id="CHEBI:35235"/>
        <dbReference type="ChEBI" id="CHEBI:58340"/>
        <dbReference type="EC" id="2.5.1.47"/>
    </reaction>
</comment>
<proteinExistence type="inferred from homology"/>
<evidence type="ECO:0000256" key="11">
    <source>
        <dbReference type="PIRSR" id="PIRSR605856-51"/>
    </source>
</evidence>
<evidence type="ECO:0000256" key="12">
    <source>
        <dbReference type="RuleBase" id="RU003985"/>
    </source>
</evidence>
<dbReference type="Proteomes" id="UP000440614">
    <property type="component" value="Unassembled WGS sequence"/>
</dbReference>
<reference evidence="20 21" key="2">
    <citation type="journal article" date="2019" name="Nat. Med.">
        <title>A library of human gut bacterial isolates paired with longitudinal multiomics data enables mechanistic microbiome research.</title>
        <authorList>
            <person name="Poyet M."/>
            <person name="Groussin M."/>
            <person name="Gibbons S.M."/>
            <person name="Avila-Pacheco J."/>
            <person name="Jiang X."/>
            <person name="Kearney S.M."/>
            <person name="Perrotta A.R."/>
            <person name="Berdy B."/>
            <person name="Zhao S."/>
            <person name="Lieberman T.D."/>
            <person name="Swanson P.K."/>
            <person name="Smith M."/>
            <person name="Roesemann S."/>
            <person name="Alexander J.E."/>
            <person name="Rich S.A."/>
            <person name="Livny J."/>
            <person name="Vlamakis H."/>
            <person name="Clish C."/>
            <person name="Bullock K."/>
            <person name="Deik A."/>
            <person name="Scott J."/>
            <person name="Pierce K.A."/>
            <person name="Xavier R.J."/>
            <person name="Alm E.J."/>
        </authorList>
    </citation>
    <scope>NUCLEOTIDE SEQUENCE [LARGE SCALE GENOMIC DNA]</scope>
    <source>
        <strain evidence="15 20">BIOML-A162</strain>
        <strain evidence="14 21">BIOML-A188</strain>
    </source>
</reference>
<dbReference type="PROSITE" id="PS00901">
    <property type="entry name" value="CYS_SYNTHASE"/>
    <property type="match status" value="1"/>
</dbReference>
<evidence type="ECO:0000313" key="14">
    <source>
        <dbReference type="EMBL" id="KAB4306459.1"/>
    </source>
</evidence>
<comment type="cofactor">
    <cofactor evidence="1 10 12">
        <name>pyridoxal 5'-phosphate</name>
        <dbReference type="ChEBI" id="CHEBI:597326"/>
    </cofactor>
</comment>
<reference evidence="18 19" key="1">
    <citation type="submission" date="2018-08" db="EMBL/GenBank/DDBJ databases">
        <title>A genome reference for cultivated species of the human gut microbiota.</title>
        <authorList>
            <person name="Zou Y."/>
            <person name="Xue W."/>
            <person name="Luo G."/>
        </authorList>
    </citation>
    <scope>NUCLEOTIDE SEQUENCE [LARGE SCALE GENOMIC DNA]</scope>
    <source>
        <strain evidence="17 18">AF37-12</strain>
        <strain evidence="16 19">AM30-26</strain>
    </source>
</reference>
<dbReference type="Proteomes" id="UP000436858">
    <property type="component" value="Unassembled WGS sequence"/>
</dbReference>
<comment type="caution">
    <text evidence="17">The sequence shown here is derived from an EMBL/GenBank/DDBJ whole genome shotgun (WGS) entry which is preliminary data.</text>
</comment>
<dbReference type="EMBL" id="QROV01000032">
    <property type="protein sequence ID" value="RHL53956.1"/>
    <property type="molecule type" value="Genomic_DNA"/>
</dbReference>
<dbReference type="GO" id="GO:0006535">
    <property type="term" value="P:cysteine biosynthetic process from serine"/>
    <property type="evidence" value="ECO:0007669"/>
    <property type="project" value="UniProtKB-UniRule"/>
</dbReference>
<keyword evidence="7 10" id="KW-0663">Pyridoxal phosphate</keyword>
<protein>
    <recommendedName>
        <fullName evidence="4 12">Cysteine synthase</fullName>
        <ecNumber evidence="4 12">2.5.1.47</ecNumber>
    </recommendedName>
</protein>
<keyword evidence="6 12" id="KW-0808">Transferase</keyword>
<evidence type="ECO:0000256" key="2">
    <source>
        <dbReference type="ARBA" id="ARBA00004962"/>
    </source>
</evidence>
<accession>A0A139KC07</accession>
<feature type="modified residue" description="N6-(pyridoxal phosphate)lysine" evidence="11">
    <location>
        <position position="48"/>
    </location>
</feature>
<organism evidence="17 18">
    <name type="scientific">Bacteroides thetaiotaomicron</name>
    <dbReference type="NCBI Taxonomy" id="818"/>
    <lineage>
        <taxon>Bacteria</taxon>
        <taxon>Pseudomonadati</taxon>
        <taxon>Bacteroidota</taxon>
        <taxon>Bacteroidia</taxon>
        <taxon>Bacteroidales</taxon>
        <taxon>Bacteroidaceae</taxon>
        <taxon>Bacteroides</taxon>
    </lineage>
</organism>
<evidence type="ECO:0000313" key="18">
    <source>
        <dbReference type="Proteomes" id="UP000283616"/>
    </source>
</evidence>
<evidence type="ECO:0000313" key="15">
    <source>
        <dbReference type="EMBL" id="KAB4476138.1"/>
    </source>
</evidence>
<dbReference type="EC" id="2.5.1.47" evidence="4 12"/>
<feature type="binding site" evidence="10">
    <location>
        <position position="270"/>
    </location>
    <ligand>
        <name>pyridoxal 5'-phosphate</name>
        <dbReference type="ChEBI" id="CHEBI:597326"/>
    </ligand>
</feature>